<dbReference type="EMBL" id="LSRL02001271">
    <property type="protein sequence ID" value="TDG39194.1"/>
    <property type="molecule type" value="Genomic_DNA"/>
</dbReference>
<dbReference type="GO" id="GO:0016592">
    <property type="term" value="C:mediator complex"/>
    <property type="evidence" value="ECO:0007669"/>
    <property type="project" value="TreeGrafter"/>
</dbReference>
<evidence type="ECO:0000313" key="2">
    <source>
        <dbReference type="EMBL" id="TDG39194.1"/>
    </source>
</evidence>
<protein>
    <submittedName>
        <fullName evidence="2">Uncharacterized protein</fullName>
    </submittedName>
</protein>
<evidence type="ECO:0000256" key="1">
    <source>
        <dbReference type="SAM" id="MobiDB-lite"/>
    </source>
</evidence>
<proteinExistence type="predicted"/>
<dbReference type="InterPro" id="IPR051647">
    <property type="entry name" value="Mediator_comp_sub12"/>
</dbReference>
<comment type="caution">
    <text evidence="2">The sequence shown here is derived from an EMBL/GenBank/DDBJ whole genome shotgun (WGS) entry which is preliminary data.</text>
</comment>
<name>A0A484AS11_DRONA</name>
<feature type="region of interest" description="Disordered" evidence="1">
    <location>
        <begin position="57"/>
        <end position="84"/>
    </location>
</feature>
<dbReference type="GO" id="GO:0045944">
    <property type="term" value="P:positive regulation of transcription by RNA polymerase II"/>
    <property type="evidence" value="ECO:0007669"/>
    <property type="project" value="TreeGrafter"/>
</dbReference>
<dbReference type="PANTHER" id="PTHR46007">
    <property type="entry name" value="MEDIATOR OF RNA POLYMERASE II TRANSCRIPTION SUBUNIT 12"/>
    <property type="match status" value="1"/>
</dbReference>
<dbReference type="Proteomes" id="UP000295192">
    <property type="component" value="Unassembled WGS sequence"/>
</dbReference>
<keyword evidence="3" id="KW-1185">Reference proteome</keyword>
<evidence type="ECO:0000313" key="3">
    <source>
        <dbReference type="Proteomes" id="UP000295192"/>
    </source>
</evidence>
<dbReference type="PANTHER" id="PTHR46007:SF8">
    <property type="entry name" value="C2H2-TYPE DOMAIN-CONTAINING PROTEIN"/>
    <property type="match status" value="1"/>
</dbReference>
<gene>
    <name evidence="2" type="ORF">AWZ03_014385</name>
</gene>
<sequence length="466" mass="53135">MPVKSNSSTNISVIEEVEAKAEPYSVAANALHSQFKIKQQLKQQQLDAAKVKELQIHREHHHQQPQQSQQHKQHQQQQSQSSLFSDNLSMSMSRSNLNNGSMASISSEQQLCQLYNSQQHSDYIISDYMDKIATRISLLETELKFAWRALDLLSNEYGKIWTRLEKLENISVEQQSVVGNLMGLIQTKQQEEQQLPNSEIPFAAFLAGGQLLPMELELDENMDILNESKIEKSNFRHILEELKANHDDLYLDEVGTHALDMDNNSENHYLQVNKTDHQQKDQQQQQQKQLQRDECDWLANIADVNQSGTRASSRAKLYSESDLLMYEQQQIMANNARAELLQEFLNGQRVLEQVAASASTSVSASTGGSLRNIQCLKRSSQEMLADTSSELDQLVDEVKFFRSTAVKSGQGGNEIVPIEDPGGTTLDCEINENFYKNLNEAYRYNDMTTEIGNVERLLQHRDFCEF</sequence>
<reference evidence="2 3" key="1">
    <citation type="journal article" date="2019" name="J. Hered.">
        <title>An Improved Genome Assembly for Drosophila navojoa, the Basal Species in the mojavensis Cluster.</title>
        <authorList>
            <person name="Vanderlinde T."/>
            <person name="Dupim E.G."/>
            <person name="Nazario-Yepiz N.O."/>
            <person name="Carvalho A.B."/>
        </authorList>
    </citation>
    <scope>NUCLEOTIDE SEQUENCE [LARGE SCALE GENOMIC DNA]</scope>
    <source>
        <strain evidence="2">Navoj_Jal97</strain>
        <tissue evidence="2">Whole organism</tissue>
    </source>
</reference>
<dbReference type="STRING" id="7232.A0A484AS11"/>
<organism evidence="2 3">
    <name type="scientific">Drosophila navojoa</name>
    <name type="common">Fruit fly</name>
    <dbReference type="NCBI Taxonomy" id="7232"/>
    <lineage>
        <taxon>Eukaryota</taxon>
        <taxon>Metazoa</taxon>
        <taxon>Ecdysozoa</taxon>
        <taxon>Arthropoda</taxon>
        <taxon>Hexapoda</taxon>
        <taxon>Insecta</taxon>
        <taxon>Pterygota</taxon>
        <taxon>Neoptera</taxon>
        <taxon>Endopterygota</taxon>
        <taxon>Diptera</taxon>
        <taxon>Brachycera</taxon>
        <taxon>Muscomorpha</taxon>
        <taxon>Ephydroidea</taxon>
        <taxon>Drosophilidae</taxon>
        <taxon>Drosophila</taxon>
    </lineage>
</organism>
<dbReference type="AlphaFoldDB" id="A0A484AS11"/>
<dbReference type="GO" id="GO:0003713">
    <property type="term" value="F:transcription coactivator activity"/>
    <property type="evidence" value="ECO:0007669"/>
    <property type="project" value="TreeGrafter"/>
</dbReference>
<dbReference type="OrthoDB" id="10053234at2759"/>
<feature type="compositionally biased region" description="Low complexity" evidence="1">
    <location>
        <begin position="64"/>
        <end position="84"/>
    </location>
</feature>
<accession>A0A484AS11</accession>